<dbReference type="InterPro" id="IPR006260">
    <property type="entry name" value="TonB/TolA_C"/>
</dbReference>
<evidence type="ECO:0000313" key="5">
    <source>
        <dbReference type="EMBL" id="MBB5745207.1"/>
    </source>
</evidence>
<keyword evidence="3" id="KW-1133">Transmembrane helix</keyword>
<organism evidence="5 6">
    <name type="scientific">Brevundimonas variabilis</name>
    <dbReference type="NCBI Taxonomy" id="74312"/>
    <lineage>
        <taxon>Bacteria</taxon>
        <taxon>Pseudomonadati</taxon>
        <taxon>Pseudomonadota</taxon>
        <taxon>Alphaproteobacteria</taxon>
        <taxon>Caulobacterales</taxon>
        <taxon>Caulobacteraceae</taxon>
        <taxon>Brevundimonas</taxon>
    </lineage>
</organism>
<accession>A0A7W9CGG4</accession>
<protein>
    <submittedName>
        <fullName evidence="5">TonB family protein</fullName>
    </submittedName>
</protein>
<name>A0A7W9CGG4_9CAUL</name>
<keyword evidence="6" id="KW-1185">Reference proteome</keyword>
<evidence type="ECO:0000256" key="1">
    <source>
        <dbReference type="ARBA" id="ARBA00004167"/>
    </source>
</evidence>
<dbReference type="Proteomes" id="UP000545037">
    <property type="component" value="Unassembled WGS sequence"/>
</dbReference>
<comment type="subcellular location">
    <subcellularLocation>
        <location evidence="1">Membrane</location>
        <topology evidence="1">Single-pass membrane protein</topology>
    </subcellularLocation>
</comment>
<evidence type="ECO:0000256" key="3">
    <source>
        <dbReference type="ARBA" id="ARBA00022989"/>
    </source>
</evidence>
<gene>
    <name evidence="5" type="ORF">GGR13_000779</name>
</gene>
<comment type="caution">
    <text evidence="5">The sequence shown here is derived from an EMBL/GenBank/DDBJ whole genome shotgun (WGS) entry which is preliminary data.</text>
</comment>
<dbReference type="NCBIfam" id="TIGR01352">
    <property type="entry name" value="tonB_Cterm"/>
    <property type="match status" value="1"/>
</dbReference>
<keyword evidence="4" id="KW-0472">Membrane</keyword>
<sequence>MIELIIAVALFIDPAVTAATTPAKGQVNAASFRERSEEPVLQGVAVTLECTARVTGRVEACKVLEETHPGMGFGQAALTLMQDVEVEPPRTDIRFARTIVFTP</sequence>
<dbReference type="GO" id="GO:0016020">
    <property type="term" value="C:membrane"/>
    <property type="evidence" value="ECO:0007669"/>
    <property type="project" value="UniProtKB-SubCell"/>
</dbReference>
<evidence type="ECO:0000256" key="4">
    <source>
        <dbReference type="ARBA" id="ARBA00023136"/>
    </source>
</evidence>
<keyword evidence="2" id="KW-0812">Transmembrane</keyword>
<reference evidence="5 6" key="1">
    <citation type="submission" date="2020-08" db="EMBL/GenBank/DDBJ databases">
        <title>Genomic Encyclopedia of Type Strains, Phase IV (KMG-IV): sequencing the most valuable type-strain genomes for metagenomic binning, comparative biology and taxonomic classification.</title>
        <authorList>
            <person name="Goeker M."/>
        </authorList>
    </citation>
    <scope>NUCLEOTIDE SEQUENCE [LARGE SCALE GENOMIC DNA]</scope>
    <source>
        <strain evidence="5 6">DSM 4737</strain>
    </source>
</reference>
<evidence type="ECO:0000256" key="2">
    <source>
        <dbReference type="ARBA" id="ARBA00022692"/>
    </source>
</evidence>
<dbReference type="AlphaFoldDB" id="A0A7W9CGG4"/>
<dbReference type="EMBL" id="JACHOR010000001">
    <property type="protein sequence ID" value="MBB5745207.1"/>
    <property type="molecule type" value="Genomic_DNA"/>
</dbReference>
<dbReference type="RefSeq" id="WP_183212116.1">
    <property type="nucleotide sequence ID" value="NZ_JACHOR010000001.1"/>
</dbReference>
<evidence type="ECO:0000313" key="6">
    <source>
        <dbReference type="Proteomes" id="UP000545037"/>
    </source>
</evidence>
<proteinExistence type="predicted"/>